<dbReference type="InterPro" id="IPR005300">
    <property type="entry name" value="MltA_B"/>
</dbReference>
<dbReference type="GO" id="GO:0009254">
    <property type="term" value="P:peptidoglycan turnover"/>
    <property type="evidence" value="ECO:0007669"/>
    <property type="project" value="InterPro"/>
</dbReference>
<dbReference type="Proteomes" id="UP001378188">
    <property type="component" value="Unassembled WGS sequence"/>
</dbReference>
<dbReference type="GO" id="GO:0004553">
    <property type="term" value="F:hydrolase activity, hydrolyzing O-glycosyl compounds"/>
    <property type="evidence" value="ECO:0007669"/>
    <property type="project" value="InterPro"/>
</dbReference>
<evidence type="ECO:0000256" key="5">
    <source>
        <dbReference type="ARBA" id="ARBA00030918"/>
    </source>
</evidence>
<dbReference type="RefSeq" id="WP_340332663.1">
    <property type="nucleotide sequence ID" value="NZ_JAZHOF010000015.1"/>
</dbReference>
<keyword evidence="7" id="KW-0472">Membrane</keyword>
<evidence type="ECO:0000256" key="4">
    <source>
        <dbReference type="ARBA" id="ARBA00023316"/>
    </source>
</evidence>
<dbReference type="GO" id="GO:0071555">
    <property type="term" value="P:cell wall organization"/>
    <property type="evidence" value="ECO:0007669"/>
    <property type="project" value="UniProtKB-KW"/>
</dbReference>
<dbReference type="GO" id="GO:0009253">
    <property type="term" value="P:peptidoglycan catabolic process"/>
    <property type="evidence" value="ECO:0007669"/>
    <property type="project" value="TreeGrafter"/>
</dbReference>
<accession>A0AAW9S475</accession>
<evidence type="ECO:0000256" key="3">
    <source>
        <dbReference type="ARBA" id="ARBA00023239"/>
    </source>
</evidence>
<evidence type="ECO:0000259" key="8">
    <source>
        <dbReference type="SMART" id="SM00925"/>
    </source>
</evidence>
<feature type="transmembrane region" description="Helical" evidence="7">
    <location>
        <begin position="39"/>
        <end position="58"/>
    </location>
</feature>
<protein>
    <recommendedName>
        <fullName evidence="2">peptidoglycan lytic exotransglycosylase</fullName>
        <ecNumber evidence="2">4.2.2.n1</ecNumber>
    </recommendedName>
    <alternativeName>
        <fullName evidence="5">Murein hydrolase A</fullName>
    </alternativeName>
</protein>
<dbReference type="CDD" id="cd14668">
    <property type="entry name" value="mlta_B"/>
    <property type="match status" value="1"/>
</dbReference>
<reference evidence="9 10" key="1">
    <citation type="submission" date="2024-02" db="EMBL/GenBank/DDBJ databases">
        <title>Genome analysis and characterization of Microbaculum marinisediminis sp. nov., isolated from marine sediment.</title>
        <authorList>
            <person name="Du Z.-J."/>
            <person name="Ye Y.-Q."/>
            <person name="Zhang Z.-R."/>
            <person name="Yuan S.-M."/>
            <person name="Zhang X.-Y."/>
        </authorList>
    </citation>
    <scope>NUCLEOTIDE SEQUENCE [LARGE SCALE GENOMIC DNA]</scope>
    <source>
        <strain evidence="9 10">SDUM1044001</strain>
    </source>
</reference>
<evidence type="ECO:0000313" key="9">
    <source>
        <dbReference type="EMBL" id="MEJ8574968.1"/>
    </source>
</evidence>
<name>A0AAW9S475_9HYPH</name>
<dbReference type="Gene3D" id="2.40.240.50">
    <property type="entry name" value="Barwin-like endoglucanases"/>
    <property type="match status" value="1"/>
</dbReference>
<evidence type="ECO:0000313" key="10">
    <source>
        <dbReference type="Proteomes" id="UP001378188"/>
    </source>
</evidence>
<dbReference type="Gene3D" id="2.40.40.10">
    <property type="entry name" value="RlpA-like domain"/>
    <property type="match status" value="1"/>
</dbReference>
<organism evidence="9 10">
    <name type="scientific">Microbaculum marinum</name>
    <dbReference type="NCBI Taxonomy" id="1764581"/>
    <lineage>
        <taxon>Bacteria</taxon>
        <taxon>Pseudomonadati</taxon>
        <taxon>Pseudomonadota</taxon>
        <taxon>Alphaproteobacteria</taxon>
        <taxon>Hyphomicrobiales</taxon>
        <taxon>Tepidamorphaceae</taxon>
        <taxon>Microbaculum</taxon>
    </lineage>
</organism>
<feature type="region of interest" description="Disordered" evidence="6">
    <location>
        <begin position="1"/>
        <end position="23"/>
    </location>
</feature>
<sequence>MPPSPQNNPGIRPENGAGSNPAKRLVSRFTERPHWRRELGIGAAAVVLAAGVALFLVAPRQDRLVSDHPISKAGHRLVGVGFSDIPGFLEDDHAAALRTFLRSCAQGDNDGGLANACLKALAISDPSDPDTAEAFFTANFRPYRIEPEAGEGLVTAYYEPVVPGSRVRTEAFTEPLYALPPDFVRITDDNRPEGWDEELSWGRMSEAGLVPAPTRAEIDAGALEGRAEPIVYVADLIEAFYIHIQGSTRIALPDGTMMRVGFAGKNGHPYSSVGKVMQARGIVPSGGFSMDGMRAHFREDLDQARSLIHENESYIFFREIRDLAPELGPIGGEGVPLTAGRSIAVDTAFHAYGTPVYIDSSPQIGPKAGGLRTAAPFRRLMIAQDTGSAIRGPARADLFWGTGPEAGSMAGGIKADGTFYVLLPKS</sequence>
<dbReference type="InterPro" id="IPR036908">
    <property type="entry name" value="RlpA-like_sf"/>
</dbReference>
<dbReference type="SMART" id="SM00925">
    <property type="entry name" value="MltA"/>
    <property type="match status" value="1"/>
</dbReference>
<dbReference type="PIRSF" id="PIRSF019422">
    <property type="entry name" value="MltA"/>
    <property type="match status" value="1"/>
</dbReference>
<keyword evidence="7" id="KW-0812">Transmembrane</keyword>
<dbReference type="Pfam" id="PF03562">
    <property type="entry name" value="MltA"/>
    <property type="match status" value="1"/>
</dbReference>
<dbReference type="CDD" id="cd14485">
    <property type="entry name" value="mltA_like_LT_A"/>
    <property type="match status" value="1"/>
</dbReference>
<evidence type="ECO:0000256" key="6">
    <source>
        <dbReference type="SAM" id="MobiDB-lite"/>
    </source>
</evidence>
<dbReference type="GO" id="GO:0008933">
    <property type="term" value="F:peptidoglycan lytic transglycosylase activity"/>
    <property type="evidence" value="ECO:0007669"/>
    <property type="project" value="TreeGrafter"/>
</dbReference>
<keyword evidence="7" id="KW-1133">Transmembrane helix</keyword>
<dbReference type="SUPFAM" id="SSF50685">
    <property type="entry name" value="Barwin-like endoglucanases"/>
    <property type="match status" value="1"/>
</dbReference>
<dbReference type="EC" id="4.2.2.n1" evidence="2"/>
<comment type="catalytic activity">
    <reaction evidence="1">
        <text>Exolytic cleavage of the (1-&gt;4)-beta-glycosidic linkage between N-acetylmuramic acid (MurNAc) and N-acetylglucosamine (GlcNAc) residues in peptidoglycan, from either the reducing or the non-reducing ends of the peptidoglycan chains, with concomitant formation of a 1,6-anhydrobond in the MurNAc residue.</text>
        <dbReference type="EC" id="4.2.2.n1"/>
    </reaction>
</comment>
<evidence type="ECO:0000256" key="1">
    <source>
        <dbReference type="ARBA" id="ARBA00001420"/>
    </source>
</evidence>
<keyword evidence="3" id="KW-0456">Lyase</keyword>
<dbReference type="InterPro" id="IPR010611">
    <property type="entry name" value="3D_dom"/>
</dbReference>
<gene>
    <name evidence="9" type="ORF">V3328_26070</name>
</gene>
<evidence type="ECO:0000256" key="2">
    <source>
        <dbReference type="ARBA" id="ARBA00012587"/>
    </source>
</evidence>
<dbReference type="PANTHER" id="PTHR30124:SF0">
    <property type="entry name" value="MEMBRANE-BOUND LYTIC MUREIN TRANSGLYCOSYLASE A"/>
    <property type="match status" value="1"/>
</dbReference>
<dbReference type="AlphaFoldDB" id="A0AAW9S475"/>
<dbReference type="InterPro" id="IPR026044">
    <property type="entry name" value="MltA"/>
</dbReference>
<dbReference type="EMBL" id="JAZHOF010000015">
    <property type="protein sequence ID" value="MEJ8574968.1"/>
    <property type="molecule type" value="Genomic_DNA"/>
</dbReference>
<feature type="domain" description="Lytic transglycosylase MltA" evidence="8">
    <location>
        <begin position="161"/>
        <end position="318"/>
    </location>
</feature>
<proteinExistence type="predicted"/>
<dbReference type="PANTHER" id="PTHR30124">
    <property type="entry name" value="MEMBRANE-BOUND LYTIC MUREIN TRANSGLYCOSYLASE A"/>
    <property type="match status" value="1"/>
</dbReference>
<dbReference type="GO" id="GO:0019867">
    <property type="term" value="C:outer membrane"/>
    <property type="evidence" value="ECO:0007669"/>
    <property type="project" value="InterPro"/>
</dbReference>
<keyword evidence="10" id="KW-1185">Reference proteome</keyword>
<keyword evidence="4" id="KW-0961">Cell wall biogenesis/degradation</keyword>
<evidence type="ECO:0000256" key="7">
    <source>
        <dbReference type="SAM" id="Phobius"/>
    </source>
</evidence>
<comment type="caution">
    <text evidence="9">The sequence shown here is derived from an EMBL/GenBank/DDBJ whole genome shotgun (WGS) entry which is preliminary data.</text>
</comment>
<dbReference type="Pfam" id="PF06725">
    <property type="entry name" value="3D"/>
    <property type="match status" value="1"/>
</dbReference>